<accession>A0A0T7FBT7</accession>
<name>A0A0T7FBT7_NEOGA</name>
<dbReference type="Proteomes" id="UP000046176">
    <property type="component" value="Unassembled WGS sequence"/>
</dbReference>
<proteinExistence type="predicted"/>
<dbReference type="AlphaFoldDB" id="A0A0T7FBT7"/>
<sequence>MADGVNKFLGDTPGRTIIKLIVVCLVVGFVLTFWGFTPNNIIGEIRYWFHDLWMNGFQALGKIGNYLVLGAIIVIPIFVILRLMSYRR</sequence>
<evidence type="ECO:0000313" key="4">
    <source>
        <dbReference type="Proteomes" id="UP000046176"/>
    </source>
</evidence>
<dbReference type="InterPro" id="IPR045594">
    <property type="entry name" value="DUF6460"/>
</dbReference>
<keyword evidence="1" id="KW-0812">Transmembrane</keyword>
<feature type="transmembrane region" description="Helical" evidence="1">
    <location>
        <begin position="17"/>
        <end position="36"/>
    </location>
</feature>
<keyword evidence="1" id="KW-0472">Membrane</keyword>
<feature type="domain" description="DUF6460" evidence="2">
    <location>
        <begin position="52"/>
        <end position="87"/>
    </location>
</feature>
<dbReference type="OrthoDB" id="8480887at2"/>
<dbReference type="Pfam" id="PF20061">
    <property type="entry name" value="DUF6460"/>
    <property type="match status" value="1"/>
</dbReference>
<gene>
    <name evidence="3" type="ORF">NGAL_HAMBI1145_11740</name>
</gene>
<evidence type="ECO:0000313" key="3">
    <source>
        <dbReference type="EMBL" id="CDZ32403.1"/>
    </source>
</evidence>
<feature type="transmembrane region" description="Helical" evidence="1">
    <location>
        <begin position="63"/>
        <end position="84"/>
    </location>
</feature>
<dbReference type="EMBL" id="CCRH01000003">
    <property type="protein sequence ID" value="CDZ32403.1"/>
    <property type="molecule type" value="Genomic_DNA"/>
</dbReference>
<organism evidence="3 4">
    <name type="scientific">Neorhizobium galegae bv. officinalis</name>
    <dbReference type="NCBI Taxonomy" id="323656"/>
    <lineage>
        <taxon>Bacteria</taxon>
        <taxon>Pseudomonadati</taxon>
        <taxon>Pseudomonadota</taxon>
        <taxon>Alphaproteobacteria</taxon>
        <taxon>Hyphomicrobiales</taxon>
        <taxon>Rhizobiaceae</taxon>
        <taxon>Rhizobium/Agrobacterium group</taxon>
        <taxon>Neorhizobium</taxon>
    </lineage>
</organism>
<keyword evidence="1" id="KW-1133">Transmembrane helix</keyword>
<evidence type="ECO:0000256" key="1">
    <source>
        <dbReference type="SAM" id="Phobius"/>
    </source>
</evidence>
<protein>
    <recommendedName>
        <fullName evidence="2">DUF6460 domain-containing protein</fullName>
    </recommendedName>
</protein>
<dbReference type="RefSeq" id="WP_046665456.1">
    <property type="nucleotide sequence ID" value="NZ_CCRH01000003.1"/>
</dbReference>
<reference evidence="3 4" key="1">
    <citation type="submission" date="2014-08" db="EMBL/GenBank/DDBJ databases">
        <authorList>
            <person name="Chen Y.-H."/>
        </authorList>
    </citation>
    <scope>NUCLEOTIDE SEQUENCE [LARGE SCALE GENOMIC DNA]</scope>
</reference>
<evidence type="ECO:0000259" key="2">
    <source>
        <dbReference type="Pfam" id="PF20061"/>
    </source>
</evidence>